<keyword evidence="2" id="KW-1185">Reference proteome</keyword>
<evidence type="ECO:0000313" key="2">
    <source>
        <dbReference type="Proteomes" id="UP000004995"/>
    </source>
</evidence>
<reference evidence="1" key="2">
    <citation type="submission" date="2018-08" db="UniProtKB">
        <authorList>
            <consortium name="EnsemblPlants"/>
        </authorList>
    </citation>
    <scope>IDENTIFICATION</scope>
    <source>
        <strain evidence="1">Yugu1</strain>
    </source>
</reference>
<dbReference type="Proteomes" id="UP000004995">
    <property type="component" value="Unassembled WGS sequence"/>
</dbReference>
<dbReference type="EnsemblPlants" id="KQK94439">
    <property type="protein sequence ID" value="KQK94439"/>
    <property type="gene ID" value="SETIT_028422mg"/>
</dbReference>
<dbReference type="Gramene" id="KQK94439">
    <property type="protein sequence ID" value="KQK94439"/>
    <property type="gene ID" value="SETIT_028422mg"/>
</dbReference>
<proteinExistence type="predicted"/>
<dbReference type="EMBL" id="AGNK02004874">
    <property type="status" value="NOT_ANNOTATED_CDS"/>
    <property type="molecule type" value="Genomic_DNA"/>
</dbReference>
<sequence>MAAKKLMSLVHFTSVCPDSKYFHSPPIPINFWLQVWGPFALPPRPGEIRRELHAHSCLQQPPIALRG</sequence>
<accession>K3ZP92</accession>
<organism evidence="1 2">
    <name type="scientific">Setaria italica</name>
    <name type="common">Foxtail millet</name>
    <name type="synonym">Panicum italicum</name>
    <dbReference type="NCBI Taxonomy" id="4555"/>
    <lineage>
        <taxon>Eukaryota</taxon>
        <taxon>Viridiplantae</taxon>
        <taxon>Streptophyta</taxon>
        <taxon>Embryophyta</taxon>
        <taxon>Tracheophyta</taxon>
        <taxon>Spermatophyta</taxon>
        <taxon>Magnoliopsida</taxon>
        <taxon>Liliopsida</taxon>
        <taxon>Poales</taxon>
        <taxon>Poaceae</taxon>
        <taxon>PACMAD clade</taxon>
        <taxon>Panicoideae</taxon>
        <taxon>Panicodae</taxon>
        <taxon>Paniceae</taxon>
        <taxon>Cenchrinae</taxon>
        <taxon>Setaria</taxon>
    </lineage>
</organism>
<protein>
    <submittedName>
        <fullName evidence="1">Uncharacterized protein</fullName>
    </submittedName>
</protein>
<reference evidence="2" key="1">
    <citation type="journal article" date="2012" name="Nat. Biotechnol.">
        <title>Reference genome sequence of the model plant Setaria.</title>
        <authorList>
            <person name="Bennetzen J.L."/>
            <person name="Schmutz J."/>
            <person name="Wang H."/>
            <person name="Percifield R."/>
            <person name="Hawkins J."/>
            <person name="Pontaroli A.C."/>
            <person name="Estep M."/>
            <person name="Feng L."/>
            <person name="Vaughn J.N."/>
            <person name="Grimwood J."/>
            <person name="Jenkins J."/>
            <person name="Barry K."/>
            <person name="Lindquist E."/>
            <person name="Hellsten U."/>
            <person name="Deshpande S."/>
            <person name="Wang X."/>
            <person name="Wu X."/>
            <person name="Mitros T."/>
            <person name="Triplett J."/>
            <person name="Yang X."/>
            <person name="Ye C.Y."/>
            <person name="Mauro-Herrera M."/>
            <person name="Wang L."/>
            <person name="Li P."/>
            <person name="Sharma M."/>
            <person name="Sharma R."/>
            <person name="Ronald P.C."/>
            <person name="Panaud O."/>
            <person name="Kellogg E.A."/>
            <person name="Brutnell T.P."/>
            <person name="Doust A.N."/>
            <person name="Tuskan G.A."/>
            <person name="Rokhsar D."/>
            <person name="Devos K.M."/>
        </authorList>
    </citation>
    <scope>NUCLEOTIDE SEQUENCE [LARGE SCALE GENOMIC DNA]</scope>
    <source>
        <strain evidence="2">cv. Yugu1</strain>
    </source>
</reference>
<dbReference type="AlphaFoldDB" id="K3ZP92"/>
<evidence type="ECO:0000313" key="1">
    <source>
        <dbReference type="EnsemblPlants" id="KQK94439"/>
    </source>
</evidence>
<dbReference type="InParanoid" id="K3ZP92"/>
<dbReference type="HOGENOM" id="CLU_2817318_0_0_1"/>
<name>K3ZP92_SETIT</name>